<dbReference type="EMBL" id="CP108085">
    <property type="protein sequence ID" value="WUP73611.1"/>
    <property type="molecule type" value="Genomic_DNA"/>
</dbReference>
<proteinExistence type="predicted"/>
<evidence type="ECO:0000313" key="3">
    <source>
        <dbReference type="Proteomes" id="UP001432011"/>
    </source>
</evidence>
<organism evidence="2 3">
    <name type="scientific">Microbispora hainanensis</name>
    <dbReference type="NCBI Taxonomy" id="568844"/>
    <lineage>
        <taxon>Bacteria</taxon>
        <taxon>Bacillati</taxon>
        <taxon>Actinomycetota</taxon>
        <taxon>Actinomycetes</taxon>
        <taxon>Streptosporangiales</taxon>
        <taxon>Streptosporangiaceae</taxon>
        <taxon>Microbispora</taxon>
    </lineage>
</organism>
<evidence type="ECO:0008006" key="4">
    <source>
        <dbReference type="Google" id="ProtNLM"/>
    </source>
</evidence>
<gene>
    <name evidence="2" type="ORF">OG913_30095</name>
</gene>
<keyword evidence="3" id="KW-1185">Reference proteome</keyword>
<name>A0ABZ1SKV0_9ACTN</name>
<protein>
    <recommendedName>
        <fullName evidence="4">Asparagine synthetase domain-containing protein</fullName>
    </recommendedName>
</protein>
<sequence>MNSSLNIVELRDGRINASPPVREAGIRADLTDTSFELSLAGLQSSPVYYRVGMGRLEWSCDLAAFDAGDGIPVPDAGTLLTIADGYQVAPDYSPIPGVARLPLGAVVQVDGAGVTVSRRQPTLPQHLTFQQAVTEALVHLGDDFAIAYSGGLSSTFLACCSANAGSQPPLLHGVIRDHREGTLPGGIDGLDLKAVDVDLGELLDPHLITGDEPLPPMPEVEVRRRMVAALEREFGGRVVTGALLKDLVSARLGQVEAGVKDWRLLTVEPFHIHGTLRDLAAARELLKDQRVHRPGAGTEDSQPTAAPPPPSPKPAEPPGLTAKASDALASARRGALGVWKDHLDFLDPVLGRALAGLAERGPLATPALSDPVLSSAAALKPAELVRIRKGVLVKHLPLKRALKARGIATVRDASPGFWIRAAAGAYLIREREKIVRQLETECALADLGLVDPQRVTAVLHDGRELANQVMPLLRLVWLDQWLRKRA</sequence>
<dbReference type="Proteomes" id="UP001432011">
    <property type="component" value="Chromosome"/>
</dbReference>
<dbReference type="RefSeq" id="WP_328708890.1">
    <property type="nucleotide sequence ID" value="NZ_CP108085.1"/>
</dbReference>
<feature type="region of interest" description="Disordered" evidence="1">
    <location>
        <begin position="293"/>
        <end position="321"/>
    </location>
</feature>
<feature type="compositionally biased region" description="Pro residues" evidence="1">
    <location>
        <begin position="305"/>
        <end position="317"/>
    </location>
</feature>
<accession>A0ABZ1SKV0</accession>
<reference evidence="2" key="1">
    <citation type="submission" date="2022-10" db="EMBL/GenBank/DDBJ databases">
        <title>The complete genomes of actinobacterial strains from the NBC collection.</title>
        <authorList>
            <person name="Joergensen T.S."/>
            <person name="Alvarez Arevalo M."/>
            <person name="Sterndorff E.B."/>
            <person name="Faurdal D."/>
            <person name="Vuksanovic O."/>
            <person name="Mourched A.-S."/>
            <person name="Charusanti P."/>
            <person name="Shaw S."/>
            <person name="Blin K."/>
            <person name="Weber T."/>
        </authorList>
    </citation>
    <scope>NUCLEOTIDE SEQUENCE</scope>
    <source>
        <strain evidence="2">NBC_00254</strain>
    </source>
</reference>
<evidence type="ECO:0000313" key="2">
    <source>
        <dbReference type="EMBL" id="WUP73611.1"/>
    </source>
</evidence>
<evidence type="ECO:0000256" key="1">
    <source>
        <dbReference type="SAM" id="MobiDB-lite"/>
    </source>
</evidence>